<dbReference type="PANTHER" id="PTHR10098">
    <property type="entry name" value="RAPSYN-RELATED"/>
    <property type="match status" value="1"/>
</dbReference>
<dbReference type="PRINTS" id="PR00364">
    <property type="entry name" value="DISEASERSIST"/>
</dbReference>
<dbReference type="GO" id="GO:0043531">
    <property type="term" value="F:ADP binding"/>
    <property type="evidence" value="ECO:0007669"/>
    <property type="project" value="InterPro"/>
</dbReference>
<feature type="domain" description="vWA-MoxR associated protein N-terminal HTH" evidence="3">
    <location>
        <begin position="1"/>
        <end position="83"/>
    </location>
</feature>
<dbReference type="InterPro" id="IPR019734">
    <property type="entry name" value="TPR_rpt"/>
</dbReference>
<dbReference type="PROSITE" id="PS50005">
    <property type="entry name" value="TPR"/>
    <property type="match status" value="2"/>
</dbReference>
<dbReference type="Pfam" id="PF26355">
    <property type="entry name" value="HTH_VMAP-M9"/>
    <property type="match status" value="1"/>
</dbReference>
<accession>A0A1Z4N4C3</accession>
<feature type="repeat" description="TPR" evidence="1">
    <location>
        <begin position="704"/>
        <end position="737"/>
    </location>
</feature>
<dbReference type="InterPro" id="IPR011990">
    <property type="entry name" value="TPR-like_helical_dom_sf"/>
</dbReference>
<protein>
    <recommendedName>
        <fullName evidence="6">TPR repeat-containing protein</fullName>
    </recommendedName>
</protein>
<keyword evidence="5" id="KW-1185">Reference proteome</keyword>
<name>A0A1Z4N4C3_9CYAN</name>
<dbReference type="SUPFAM" id="SSF52540">
    <property type="entry name" value="P-loop containing nucleoside triphosphate hydrolases"/>
    <property type="match status" value="1"/>
</dbReference>
<feature type="domain" description="NB-ARC" evidence="2">
    <location>
        <begin position="123"/>
        <end position="217"/>
    </location>
</feature>
<gene>
    <name evidence="4" type="ORF">NIES37_45690</name>
</gene>
<dbReference type="Proteomes" id="UP000218785">
    <property type="component" value="Chromosome"/>
</dbReference>
<feature type="repeat" description="TPR" evidence="1">
    <location>
        <begin position="784"/>
        <end position="817"/>
    </location>
</feature>
<dbReference type="AlphaFoldDB" id="A0A1Z4N4C3"/>
<dbReference type="Gene3D" id="1.25.40.10">
    <property type="entry name" value="Tetratricopeptide repeat domain"/>
    <property type="match status" value="2"/>
</dbReference>
<dbReference type="RefSeq" id="WP_096579557.1">
    <property type="nucleotide sequence ID" value="NZ_CAWNJS010000001.1"/>
</dbReference>
<dbReference type="KEGG" id="ttq:NIES37_45690"/>
<organism evidence="4 5">
    <name type="scientific">Tolypothrix tenuis PCC 7101</name>
    <dbReference type="NCBI Taxonomy" id="231146"/>
    <lineage>
        <taxon>Bacteria</taxon>
        <taxon>Bacillati</taxon>
        <taxon>Cyanobacteriota</taxon>
        <taxon>Cyanophyceae</taxon>
        <taxon>Nostocales</taxon>
        <taxon>Tolypothrichaceae</taxon>
        <taxon>Tolypothrix</taxon>
    </lineage>
</organism>
<evidence type="ECO:0000259" key="3">
    <source>
        <dbReference type="Pfam" id="PF26355"/>
    </source>
</evidence>
<dbReference type="EMBL" id="AP018248">
    <property type="protein sequence ID" value="BAZ00574.1"/>
    <property type="molecule type" value="Genomic_DNA"/>
</dbReference>
<evidence type="ECO:0000256" key="1">
    <source>
        <dbReference type="PROSITE-ProRule" id="PRU00339"/>
    </source>
</evidence>
<dbReference type="InterPro" id="IPR002182">
    <property type="entry name" value="NB-ARC"/>
</dbReference>
<dbReference type="Pfam" id="PF00931">
    <property type="entry name" value="NB-ARC"/>
    <property type="match status" value="1"/>
</dbReference>
<dbReference type="PANTHER" id="PTHR10098:SF108">
    <property type="entry name" value="TETRATRICOPEPTIDE REPEAT PROTEIN 28"/>
    <property type="match status" value="1"/>
</dbReference>
<dbReference type="InterPro" id="IPR058651">
    <property type="entry name" value="HTH_VMAP-M9"/>
</dbReference>
<evidence type="ECO:0000259" key="2">
    <source>
        <dbReference type="Pfam" id="PF00931"/>
    </source>
</evidence>
<dbReference type="Pfam" id="PF13181">
    <property type="entry name" value="TPR_8"/>
    <property type="match status" value="1"/>
</dbReference>
<sequence length="832" mass="94167">MDAEAALAWLDTIIPAQTGERLSDLQKVILVQVWLGRKYLDIAHAYGCTEGHVKDVGSQLWKLLSRVLREKITKSNCRATLERVLRKTAAISGLIDYSKPSQVSAIKPEDSNFLGREDAIAHLNTLVNQGSKVIVIQGEGGLGKTTLAQQYLQNQGFELVLELLMAKETHNITSAQRVVEEWLKQDFGEEPGVEFGVTLGRLKRLLHQRRIGVLIDNLEPALDQQGKLIPPHRNYLELLRILADVRVQSLTLITSRDRLCEPELNVHHYRLPGLDQSAWLKFFRNRGLTIDLPSLQKIHRTYGGNAKAMGILGGAMQADFGGDMALYWQQNHGDPLAATDLKNLAVSQINRLQSLDPQAYRLLCRLGCYLYQDIPTIPAQGIFCLLWDVPLAEHRQVIASLQNRSLVECVQGEYWLHPVIQAEAIARLRMSDEWKITNHKAAEFWTASVTQIATFKDALQALESYYHYIEINEFELAGKVILKSRNNQWQQFLPLGSTLYRMGLIQPILTAINHILTHIDDEQNIIELYNILGDLYWITGDINQALTCQEKTINLAKQALKSLVHQSENKHETLHPQGDGVFRHREQGIGDREEFTNAPCPMPKMKFPVAANKVYYLRMLEVDSLLSIGLYKIDLWELEAAFELFQQVIYLAQNTAHHRWAEKASVCLALVNSSLGLCDAAHELANIAYENLKNEKLLKNGSFAYFMQILGQTYVNLGDFSKAHQMFHQVLTFAEASHYMQVKAKTLNSLAEIYRQQADYQLALAHHTEAIELLDKIGAKCDLAAAYFQLGLTYKNLSKIDESQMYFHQAIQLFTEIKAPKQVAKISLIASS</sequence>
<keyword evidence="1" id="KW-0802">TPR repeat</keyword>
<dbReference type="SUPFAM" id="SSF48452">
    <property type="entry name" value="TPR-like"/>
    <property type="match status" value="2"/>
</dbReference>
<evidence type="ECO:0000313" key="4">
    <source>
        <dbReference type="EMBL" id="BAZ00574.1"/>
    </source>
</evidence>
<reference evidence="4 5" key="1">
    <citation type="submission" date="2017-06" db="EMBL/GenBank/DDBJ databases">
        <title>Genome sequencing of cyanobaciteial culture collection at National Institute for Environmental Studies (NIES).</title>
        <authorList>
            <person name="Hirose Y."/>
            <person name="Shimura Y."/>
            <person name="Fujisawa T."/>
            <person name="Nakamura Y."/>
            <person name="Kawachi M."/>
        </authorList>
    </citation>
    <scope>NUCLEOTIDE SEQUENCE [LARGE SCALE GENOMIC DNA]</scope>
    <source>
        <strain evidence="4 5">NIES-37</strain>
    </source>
</reference>
<dbReference type="Gene3D" id="3.40.50.300">
    <property type="entry name" value="P-loop containing nucleotide triphosphate hydrolases"/>
    <property type="match status" value="1"/>
</dbReference>
<proteinExistence type="predicted"/>
<dbReference type="InterPro" id="IPR027417">
    <property type="entry name" value="P-loop_NTPase"/>
</dbReference>
<evidence type="ECO:0000313" key="5">
    <source>
        <dbReference type="Proteomes" id="UP000218785"/>
    </source>
</evidence>
<dbReference type="SMART" id="SM00028">
    <property type="entry name" value="TPR"/>
    <property type="match status" value="5"/>
</dbReference>
<dbReference type="Pfam" id="PF13424">
    <property type="entry name" value="TPR_12"/>
    <property type="match status" value="1"/>
</dbReference>
<evidence type="ECO:0008006" key="6">
    <source>
        <dbReference type="Google" id="ProtNLM"/>
    </source>
</evidence>